<name>A0ACB0ZTK5_MELEN</name>
<dbReference type="Proteomes" id="UP001497535">
    <property type="component" value="Unassembled WGS sequence"/>
</dbReference>
<organism evidence="1 2">
    <name type="scientific">Meloidogyne enterolobii</name>
    <name type="common">Root-knot nematode worm</name>
    <name type="synonym">Meloidogyne mayaguensis</name>
    <dbReference type="NCBI Taxonomy" id="390850"/>
    <lineage>
        <taxon>Eukaryota</taxon>
        <taxon>Metazoa</taxon>
        <taxon>Ecdysozoa</taxon>
        <taxon>Nematoda</taxon>
        <taxon>Chromadorea</taxon>
        <taxon>Rhabditida</taxon>
        <taxon>Tylenchina</taxon>
        <taxon>Tylenchomorpha</taxon>
        <taxon>Tylenchoidea</taxon>
        <taxon>Meloidogynidae</taxon>
        <taxon>Meloidogyninae</taxon>
        <taxon>Meloidogyne</taxon>
    </lineage>
</organism>
<comment type="caution">
    <text evidence="1">The sequence shown here is derived from an EMBL/GenBank/DDBJ whole genome shotgun (WGS) entry which is preliminary data.</text>
</comment>
<evidence type="ECO:0000313" key="2">
    <source>
        <dbReference type="Proteomes" id="UP001497535"/>
    </source>
</evidence>
<protein>
    <submittedName>
        <fullName evidence="1">Uncharacterized protein</fullName>
    </submittedName>
</protein>
<evidence type="ECO:0000313" key="1">
    <source>
        <dbReference type="EMBL" id="CAK5082442.1"/>
    </source>
</evidence>
<accession>A0ACB0ZTK5</accession>
<gene>
    <name evidence="1" type="ORF">MENTE1834_LOCUS29723</name>
</gene>
<proteinExistence type="predicted"/>
<sequence length="50" mass="5984">MHFQDYLTIHLIRVLSLFFLYVCNDPLYSFRQPDNVLPILSLFHMNADVL</sequence>
<keyword evidence="2" id="KW-1185">Reference proteome</keyword>
<dbReference type="EMBL" id="CAVMJV010000047">
    <property type="protein sequence ID" value="CAK5082442.1"/>
    <property type="molecule type" value="Genomic_DNA"/>
</dbReference>
<reference evidence="1" key="1">
    <citation type="submission" date="2023-11" db="EMBL/GenBank/DDBJ databases">
        <authorList>
            <person name="Poullet M."/>
        </authorList>
    </citation>
    <scope>NUCLEOTIDE SEQUENCE</scope>
    <source>
        <strain evidence="1">E1834</strain>
    </source>
</reference>